<feature type="transmembrane region" description="Helical" evidence="7">
    <location>
        <begin position="289"/>
        <end position="309"/>
    </location>
</feature>
<evidence type="ECO:0000256" key="6">
    <source>
        <dbReference type="SAM" id="MobiDB-lite"/>
    </source>
</evidence>
<name>A0A2U8FRT8_9BURK</name>
<evidence type="ECO:0000256" key="1">
    <source>
        <dbReference type="ARBA" id="ARBA00000085"/>
    </source>
</evidence>
<evidence type="ECO:0000256" key="5">
    <source>
        <dbReference type="ARBA" id="ARBA00023012"/>
    </source>
</evidence>
<protein>
    <recommendedName>
        <fullName evidence="2">histidine kinase</fullName>
        <ecNumber evidence="2">2.7.13.3</ecNumber>
    </recommendedName>
</protein>
<dbReference type="PANTHER" id="PTHR24421:SF10">
    <property type="entry name" value="NITRATE_NITRITE SENSOR PROTEIN NARQ"/>
    <property type="match status" value="1"/>
</dbReference>
<evidence type="ECO:0000256" key="7">
    <source>
        <dbReference type="SAM" id="Phobius"/>
    </source>
</evidence>
<feature type="transmembrane region" description="Helical" evidence="7">
    <location>
        <begin position="315"/>
        <end position="336"/>
    </location>
</feature>
<dbReference type="SUPFAM" id="SSF55874">
    <property type="entry name" value="ATPase domain of HSP90 chaperone/DNA topoisomerase II/histidine kinase"/>
    <property type="match status" value="1"/>
</dbReference>
<dbReference type="InterPro" id="IPR005467">
    <property type="entry name" value="His_kinase_dom"/>
</dbReference>
<dbReference type="AlphaFoldDB" id="A0A2U8FRT8"/>
<evidence type="ECO:0000313" key="9">
    <source>
        <dbReference type="EMBL" id="AWI52996.1"/>
    </source>
</evidence>
<proteinExistence type="predicted"/>
<dbReference type="GO" id="GO:0004673">
    <property type="term" value="F:protein histidine kinase activity"/>
    <property type="evidence" value="ECO:0007669"/>
    <property type="project" value="UniProtKB-EC"/>
</dbReference>
<dbReference type="OrthoDB" id="8697484at2"/>
<dbReference type="PROSITE" id="PS50109">
    <property type="entry name" value="HIS_KIN"/>
    <property type="match status" value="1"/>
</dbReference>
<feature type="transmembrane region" description="Helical" evidence="7">
    <location>
        <begin position="55"/>
        <end position="74"/>
    </location>
</feature>
<dbReference type="SMART" id="SM00387">
    <property type="entry name" value="HATPase_c"/>
    <property type="match status" value="1"/>
</dbReference>
<dbReference type="Proteomes" id="UP000244892">
    <property type="component" value="Chromosome"/>
</dbReference>
<feature type="transmembrane region" description="Helical" evidence="7">
    <location>
        <begin position="348"/>
        <end position="370"/>
    </location>
</feature>
<keyword evidence="3" id="KW-0808">Transferase</keyword>
<evidence type="ECO:0000256" key="3">
    <source>
        <dbReference type="ARBA" id="ARBA00022679"/>
    </source>
</evidence>
<feature type="compositionally biased region" description="Basic and acidic residues" evidence="6">
    <location>
        <begin position="1"/>
        <end position="12"/>
    </location>
</feature>
<accession>A0A2U8FRT8</accession>
<feature type="region of interest" description="Disordered" evidence="6">
    <location>
        <begin position="1"/>
        <end position="20"/>
    </location>
</feature>
<dbReference type="InterPro" id="IPR036890">
    <property type="entry name" value="HATPase_C_sf"/>
</dbReference>
<dbReference type="Gene3D" id="1.20.5.1930">
    <property type="match status" value="1"/>
</dbReference>
<organism evidence="9 10">
    <name type="scientific">Aquabacterium olei</name>
    <dbReference type="NCBI Taxonomy" id="1296669"/>
    <lineage>
        <taxon>Bacteria</taxon>
        <taxon>Pseudomonadati</taxon>
        <taxon>Pseudomonadota</taxon>
        <taxon>Betaproteobacteria</taxon>
        <taxon>Burkholderiales</taxon>
        <taxon>Aquabacterium</taxon>
    </lineage>
</organism>
<dbReference type="PANTHER" id="PTHR24421">
    <property type="entry name" value="NITRATE/NITRITE SENSOR PROTEIN NARX-RELATED"/>
    <property type="match status" value="1"/>
</dbReference>
<keyword evidence="7" id="KW-0812">Transmembrane</keyword>
<dbReference type="KEGG" id="aon:DEH84_05800"/>
<evidence type="ECO:0000313" key="10">
    <source>
        <dbReference type="Proteomes" id="UP000244892"/>
    </source>
</evidence>
<dbReference type="InterPro" id="IPR003594">
    <property type="entry name" value="HATPase_dom"/>
</dbReference>
<dbReference type="InterPro" id="IPR050482">
    <property type="entry name" value="Sensor_HK_TwoCompSys"/>
</dbReference>
<dbReference type="CDD" id="cd16917">
    <property type="entry name" value="HATPase_UhpB-NarQ-NarX-like"/>
    <property type="match status" value="1"/>
</dbReference>
<sequence>MSNAARLHEAGHDAPAPSRLDGLLGRHTAAHWPTLEEALQRTTERPRWIGWRLRLLVFIVVGSCLAVAACGWWLTQQPRLPVTLKATGDGHLTLQSVDYPTLRKLEGQALVGLRIDPPPDIGPGLPISLPTDMLLLQQSARWMPSPLERDRLERFHVQIDRVRAHWRPDGLVAHLRFAHTAEEPLLIAPRGWAGVSALFWLLAALALAVFLVGAVVLLAGLQARNAAFAVLTTAQSAQLMLMALHSNLDFFAPGWLIRLDLHVRVACDLCSAAALVQVAVTHPHRQPGWVGLAGTAWSLAAATAWGAYQGLPREAAWWAVQIGAGLLLVTSVALMTRGQHLAPHPFTLVMRRFTLMSITTGMALTAAIALGGSRPDLQRHLAVYGAMIWHVFVATELLLSPYLSRTRQVLQEFSLLAASSTVAASLDLLFVAVFSMGQFTSMTLSLFLAVGVYMVARRWLLTLLPGRESLSMEKLFQHLYRIAREVERQPDTLDASMLRLMRELFDPLQASIAQGALQAACLRGNGAVLLVGMPRLHGGSPEPGRVLVLQHAHKGRRLFTLEDASLAERIVEQLQRALNFDQAVEQGRTEERLRIAQDLHDDIGARLLTLMYQAPNPEIEQYIRHTIQDLKTLTRGLAAQSHSLMEAAAEWKRDLHHRASVAECRLDFDFSADTNVALTMVQWSALTRILRELVSNALSHARATHIAVHLSLAEDRLTLTVEDNGIGRTPSNWSHGLGLGGVRKRVKQLGGSVRWVEAEPNGIRCEVVVEPFAGPGPAALEDQVSH</sequence>
<dbReference type="GO" id="GO:0000160">
    <property type="term" value="P:phosphorelay signal transduction system"/>
    <property type="evidence" value="ECO:0007669"/>
    <property type="project" value="UniProtKB-KW"/>
</dbReference>
<dbReference type="Gene3D" id="3.30.565.10">
    <property type="entry name" value="Histidine kinase-like ATPase, C-terminal domain"/>
    <property type="match status" value="1"/>
</dbReference>
<feature type="transmembrane region" description="Helical" evidence="7">
    <location>
        <begin position="382"/>
        <end position="403"/>
    </location>
</feature>
<feature type="domain" description="Histidine kinase" evidence="8">
    <location>
        <begin position="594"/>
        <end position="773"/>
    </location>
</feature>
<dbReference type="EMBL" id="CP029210">
    <property type="protein sequence ID" value="AWI52996.1"/>
    <property type="molecule type" value="Genomic_DNA"/>
</dbReference>
<keyword evidence="7" id="KW-1133">Transmembrane helix</keyword>
<gene>
    <name evidence="9" type="ORF">DEH84_05800</name>
</gene>
<feature type="transmembrane region" description="Helical" evidence="7">
    <location>
        <begin position="415"/>
        <end position="436"/>
    </location>
</feature>
<keyword evidence="7" id="KW-0472">Membrane</keyword>
<keyword evidence="4 9" id="KW-0418">Kinase</keyword>
<evidence type="ECO:0000259" key="8">
    <source>
        <dbReference type="PROSITE" id="PS50109"/>
    </source>
</evidence>
<reference evidence="9 10" key="1">
    <citation type="submission" date="2018-05" db="EMBL/GenBank/DDBJ databases">
        <title>complete genome sequence of Aquabacterium olei NBRC 110486.</title>
        <authorList>
            <person name="Tang B."/>
            <person name="Chang J."/>
            <person name="Zhang L."/>
            <person name="Yang H."/>
        </authorList>
    </citation>
    <scope>NUCLEOTIDE SEQUENCE [LARGE SCALE GENOMIC DNA]</scope>
    <source>
        <strain evidence="9 10">NBRC 110486</strain>
    </source>
</reference>
<keyword evidence="5" id="KW-0902">Two-component regulatory system</keyword>
<dbReference type="Pfam" id="PF02518">
    <property type="entry name" value="HATPase_c"/>
    <property type="match status" value="1"/>
</dbReference>
<comment type="catalytic activity">
    <reaction evidence="1">
        <text>ATP + protein L-histidine = ADP + protein N-phospho-L-histidine.</text>
        <dbReference type="EC" id="2.7.13.3"/>
    </reaction>
</comment>
<dbReference type="RefSeq" id="WP_109035606.1">
    <property type="nucleotide sequence ID" value="NZ_CP029210.1"/>
</dbReference>
<keyword evidence="10" id="KW-1185">Reference proteome</keyword>
<dbReference type="EC" id="2.7.13.3" evidence="2"/>
<evidence type="ECO:0000256" key="4">
    <source>
        <dbReference type="ARBA" id="ARBA00022777"/>
    </source>
</evidence>
<feature type="transmembrane region" description="Helical" evidence="7">
    <location>
        <begin position="197"/>
        <end position="219"/>
    </location>
</feature>
<evidence type="ECO:0000256" key="2">
    <source>
        <dbReference type="ARBA" id="ARBA00012438"/>
    </source>
</evidence>